<organism evidence="2 3">
    <name type="scientific">Planococcus maitriensis</name>
    <dbReference type="NCBI Taxonomy" id="221799"/>
    <lineage>
        <taxon>Bacteria</taxon>
        <taxon>Bacillati</taxon>
        <taxon>Bacillota</taxon>
        <taxon>Bacilli</taxon>
        <taxon>Bacillales</taxon>
        <taxon>Caryophanaceae</taxon>
        <taxon>Planococcus</taxon>
    </lineage>
</organism>
<keyword evidence="1" id="KW-0472">Membrane</keyword>
<dbReference type="AlphaFoldDB" id="A0A365K970"/>
<accession>A0A365K970</accession>
<dbReference type="Proteomes" id="UP000251869">
    <property type="component" value="Unassembled WGS sequence"/>
</dbReference>
<dbReference type="Pfam" id="PF10710">
    <property type="entry name" value="DUF2512"/>
    <property type="match status" value="1"/>
</dbReference>
<feature type="transmembrane region" description="Helical" evidence="1">
    <location>
        <begin position="21"/>
        <end position="41"/>
    </location>
</feature>
<evidence type="ECO:0000313" key="2">
    <source>
        <dbReference type="EMBL" id="RAZ69322.1"/>
    </source>
</evidence>
<proteinExistence type="predicted"/>
<dbReference type="InterPro" id="IPR019649">
    <property type="entry name" value="DUF2512"/>
</dbReference>
<keyword evidence="1" id="KW-1133">Transmembrane helix</keyword>
<comment type="caution">
    <text evidence="2">The sequence shown here is derived from an EMBL/GenBank/DDBJ whole genome shotgun (WGS) entry which is preliminary data.</text>
</comment>
<feature type="transmembrane region" description="Helical" evidence="1">
    <location>
        <begin position="47"/>
        <end position="66"/>
    </location>
</feature>
<feature type="transmembrane region" description="Helical" evidence="1">
    <location>
        <begin position="73"/>
        <end position="94"/>
    </location>
</feature>
<reference evidence="2 3" key="1">
    <citation type="submission" date="2018-06" db="EMBL/GenBank/DDBJ databases">
        <title>The draft genome sequences of strains SCU63 and S1.</title>
        <authorList>
            <person name="Gan L."/>
        </authorList>
    </citation>
    <scope>NUCLEOTIDE SEQUENCE [LARGE SCALE GENOMIC DNA]</scope>
    <source>
        <strain evidence="2 3">S1</strain>
    </source>
</reference>
<keyword evidence="3" id="KW-1185">Reference proteome</keyword>
<gene>
    <name evidence="2" type="ORF">DP119_01280</name>
</gene>
<evidence type="ECO:0000313" key="3">
    <source>
        <dbReference type="Proteomes" id="UP000251869"/>
    </source>
</evidence>
<sequence>MKTPIQKSCIGGHGMKHIEAILMKFAMSFAVVFLVLGLIYGVRVFDIFVISLVITAVGYAGDMLIFPRTSNKIATGGDLVLAFLIVWLLGEFLIENPDFSLVAAAIYTALLIAAGEWFYHIYLKKRLWEQKETSHTLKQEPNRK</sequence>
<evidence type="ECO:0000256" key="1">
    <source>
        <dbReference type="SAM" id="Phobius"/>
    </source>
</evidence>
<feature type="transmembrane region" description="Helical" evidence="1">
    <location>
        <begin position="100"/>
        <end position="122"/>
    </location>
</feature>
<name>A0A365K970_9BACL</name>
<protein>
    <recommendedName>
        <fullName evidence="4">DUF2512 domain-containing protein</fullName>
    </recommendedName>
</protein>
<dbReference type="OrthoDB" id="2111682at2"/>
<evidence type="ECO:0008006" key="4">
    <source>
        <dbReference type="Google" id="ProtNLM"/>
    </source>
</evidence>
<keyword evidence="1" id="KW-0812">Transmembrane</keyword>
<dbReference type="EMBL" id="QLZQ01000001">
    <property type="protein sequence ID" value="RAZ69322.1"/>
    <property type="molecule type" value="Genomic_DNA"/>
</dbReference>